<accession>A0A1V9DE81</accession>
<dbReference type="RefSeq" id="WP_081140590.1">
    <property type="nucleotide sequence ID" value="NZ_MWUE01000023.1"/>
</dbReference>
<keyword evidence="2" id="KW-1185">Reference proteome</keyword>
<gene>
    <name evidence="1" type="ORF">B2J69_15725</name>
</gene>
<dbReference type="Pfam" id="PF06296">
    <property type="entry name" value="RelE"/>
    <property type="match status" value="1"/>
</dbReference>
<dbReference type="AlphaFoldDB" id="A0A1V9DE81"/>
<reference evidence="1 2" key="1">
    <citation type="submission" date="2017-02" db="EMBL/GenBank/DDBJ databases">
        <title>Whole genome shotgun sequence of Pantoea agglomerans strain AS1 isolated from a cycad, Zamia floridana in Central Florida, USA.</title>
        <authorList>
            <person name="Lata P."/>
            <person name="Govindarajan S."/>
            <person name="Qi F."/>
            <person name="Li J.-L."/>
            <person name="Maurya S.K."/>
            <person name="Sahoo M.K."/>
        </authorList>
    </citation>
    <scope>NUCLEOTIDE SEQUENCE [LARGE SCALE GENOMIC DNA]</scope>
    <source>
        <strain evidence="1 2">AS1</strain>
    </source>
</reference>
<comment type="caution">
    <text evidence="1">The sequence shown here is derived from an EMBL/GenBank/DDBJ whole genome shotgun (WGS) entry which is preliminary data.</text>
</comment>
<dbReference type="OrthoDB" id="8607264at2"/>
<evidence type="ECO:0008006" key="3">
    <source>
        <dbReference type="Google" id="ProtNLM"/>
    </source>
</evidence>
<dbReference type="InterPro" id="IPR009387">
    <property type="entry name" value="HigB-2"/>
</dbReference>
<protein>
    <recommendedName>
        <fullName evidence="3">Addiction module toxin RelE</fullName>
    </recommendedName>
</protein>
<evidence type="ECO:0000313" key="2">
    <source>
        <dbReference type="Proteomes" id="UP000192769"/>
    </source>
</evidence>
<proteinExistence type="predicted"/>
<sequence>MGVFLTPEFEAERRRLSITDNIICKTARKVFSGLKGNSLGKFTYKRRIALPNVSERDGARSIVFFNDGVHLYFFYLYAKSDLSKKKGKEIEDAEIDLFCSIAPDFIAMNEAMIKTLLEKKELFEVNCNE</sequence>
<dbReference type="Proteomes" id="UP000192769">
    <property type="component" value="Unassembled WGS sequence"/>
</dbReference>
<evidence type="ECO:0000313" key="1">
    <source>
        <dbReference type="EMBL" id="OQP32163.1"/>
    </source>
</evidence>
<name>A0A1V9DE81_9GAMM</name>
<organism evidence="1 2">
    <name type="scientific">Pantoea latae</name>
    <dbReference type="NCBI Taxonomy" id="1964541"/>
    <lineage>
        <taxon>Bacteria</taxon>
        <taxon>Pseudomonadati</taxon>
        <taxon>Pseudomonadota</taxon>
        <taxon>Gammaproteobacteria</taxon>
        <taxon>Enterobacterales</taxon>
        <taxon>Erwiniaceae</taxon>
        <taxon>Pantoea</taxon>
    </lineage>
</organism>
<dbReference type="EMBL" id="MWUE01000023">
    <property type="protein sequence ID" value="OQP32163.1"/>
    <property type="molecule type" value="Genomic_DNA"/>
</dbReference>